<keyword evidence="2" id="KW-1185">Reference proteome</keyword>
<protein>
    <submittedName>
        <fullName evidence="1">Phage integrase</fullName>
    </submittedName>
</protein>
<dbReference type="KEGG" id="mps:MPTP_1452"/>
<dbReference type="Proteomes" id="UP000008456">
    <property type="component" value="Chromosome"/>
</dbReference>
<sequence>MQYNLKKDGTRTKIYRCYSKSKTKYMTQKRAESCSSPDYKKETLEYYVLMELEKLRINTNSILDKNPDSQDFDITPLENELTELDNQMEKLINLYIDDSIPKDTLEKREIKILDEQKAIEEKIGNSETNKPELEVKQAIDILNDLKTSVLKLSYDKQKILVRQLIRKITVTEESIGIEWRFVQ</sequence>
<evidence type="ECO:0000313" key="2">
    <source>
        <dbReference type="Proteomes" id="UP000008456"/>
    </source>
</evidence>
<proteinExistence type="predicted"/>
<dbReference type="AlphaFoldDB" id="F3YBK3"/>
<dbReference type="HOGENOM" id="CLU_1473552_0_0_9"/>
<accession>F3YBK3</accession>
<evidence type="ECO:0000313" key="1">
    <source>
        <dbReference type="EMBL" id="BAK21881.1"/>
    </source>
</evidence>
<name>F3YBK3_MELPT</name>
<gene>
    <name evidence="1" type="ordered locus">MPTP_1452</name>
</gene>
<dbReference type="EMBL" id="AP012200">
    <property type="protein sequence ID" value="BAK21881.1"/>
    <property type="molecule type" value="Genomic_DNA"/>
</dbReference>
<reference evidence="1 2" key="1">
    <citation type="journal article" date="2011" name="J. Bacteriol.">
        <title>Complete genome sequence of Melissococcus plutonius ATCC 35311.</title>
        <authorList>
            <person name="Okumura K."/>
            <person name="Arai R."/>
            <person name="Okura M."/>
            <person name="Kirikae T."/>
            <person name="Takamatsu D."/>
            <person name="Osaki M."/>
            <person name="Miyoshi-Akiyama T."/>
        </authorList>
    </citation>
    <scope>NUCLEOTIDE SEQUENCE [LARGE SCALE GENOMIC DNA]</scope>
    <source>
        <strain evidence="2">ATCC 35311 / CIP 104052 / LMG 20360 / NCIMB 702443</strain>
    </source>
</reference>
<organism evidence="1 2">
    <name type="scientific">Melissococcus plutonius (strain ATCC 35311 / DSM 29964 / CIP 104052 / LMG 20360 / NCIMB 702443)</name>
    <dbReference type="NCBI Taxonomy" id="940190"/>
    <lineage>
        <taxon>Bacteria</taxon>
        <taxon>Bacillati</taxon>
        <taxon>Bacillota</taxon>
        <taxon>Bacilli</taxon>
        <taxon>Lactobacillales</taxon>
        <taxon>Enterococcaceae</taxon>
        <taxon>Melissococcus</taxon>
    </lineage>
</organism>
<dbReference type="STRING" id="940190.MPTP_1452"/>
<reference key="2">
    <citation type="submission" date="2011-04" db="EMBL/GenBank/DDBJ databases">
        <title>Whole genome sequence of Melissococcus plutonius ATCC 35311.</title>
        <authorList>
            <person name="Okumura K."/>
            <person name="Arai R."/>
            <person name="Osaki M."/>
            <person name="Okura M."/>
            <person name="Kirikae T."/>
            <person name="Takamatsu D."/>
            <person name="Akiyama T."/>
        </authorList>
    </citation>
    <scope>NUCLEOTIDE SEQUENCE</scope>
    <source>
        <strain>ATCC 35311</strain>
    </source>
</reference>